<dbReference type="AlphaFoldDB" id="M8C0Q6"/>
<protein>
    <submittedName>
        <fullName evidence="2">Uncharacterized protein</fullName>
    </submittedName>
</protein>
<organism evidence="2">
    <name type="scientific">Aegilops tauschii</name>
    <name type="common">Tausch's goatgrass</name>
    <name type="synonym">Aegilops squarrosa</name>
    <dbReference type="NCBI Taxonomy" id="37682"/>
    <lineage>
        <taxon>Eukaryota</taxon>
        <taxon>Viridiplantae</taxon>
        <taxon>Streptophyta</taxon>
        <taxon>Embryophyta</taxon>
        <taxon>Tracheophyta</taxon>
        <taxon>Spermatophyta</taxon>
        <taxon>Magnoliopsida</taxon>
        <taxon>Liliopsida</taxon>
        <taxon>Poales</taxon>
        <taxon>Poaceae</taxon>
        <taxon>BOP clade</taxon>
        <taxon>Pooideae</taxon>
        <taxon>Triticodae</taxon>
        <taxon>Triticeae</taxon>
        <taxon>Triticinae</taxon>
        <taxon>Aegilops</taxon>
    </lineage>
</organism>
<name>M8C0Q6_AEGTA</name>
<feature type="region of interest" description="Disordered" evidence="1">
    <location>
        <begin position="43"/>
        <end position="84"/>
    </location>
</feature>
<sequence>MAAESCMGKVLTCEATDSNSYWIRLTGPSAAAGPDSSCAVVVGFPGGSAGQRDSGGKRKESPTQSEGQVEPRDLKVESWTCTSG</sequence>
<dbReference type="EnsemblPlants" id="EMT30845">
    <property type="protein sequence ID" value="EMT30845"/>
    <property type="gene ID" value="F775_09165"/>
</dbReference>
<accession>M8C0Q6</accession>
<reference evidence="2" key="1">
    <citation type="submission" date="2015-06" db="UniProtKB">
        <authorList>
            <consortium name="EnsemblPlants"/>
        </authorList>
    </citation>
    <scope>IDENTIFICATION</scope>
</reference>
<evidence type="ECO:0000313" key="2">
    <source>
        <dbReference type="EnsemblPlants" id="EMT30845"/>
    </source>
</evidence>
<proteinExistence type="predicted"/>
<evidence type="ECO:0000256" key="1">
    <source>
        <dbReference type="SAM" id="MobiDB-lite"/>
    </source>
</evidence>